<keyword evidence="2" id="KW-1185">Reference proteome</keyword>
<sequence length="52" mass="5250">MLTPTRGAVEMALAMLSAASVVKLRVDRDFGAVVAVGAAVDDSVISAFLSGI</sequence>
<name>A0ABP8ZKK7_9ACTN</name>
<proteinExistence type="predicted"/>
<comment type="caution">
    <text evidence="1">The sequence shown here is derived from an EMBL/GenBank/DDBJ whole genome shotgun (WGS) entry which is preliminary data.</text>
</comment>
<gene>
    <name evidence="1" type="ORF">GCM10023217_33200</name>
</gene>
<accession>A0ABP8ZKK7</accession>
<protein>
    <submittedName>
        <fullName evidence="1">Uncharacterized protein</fullName>
    </submittedName>
</protein>
<dbReference type="Proteomes" id="UP001500822">
    <property type="component" value="Unassembled WGS sequence"/>
</dbReference>
<evidence type="ECO:0000313" key="2">
    <source>
        <dbReference type="Proteomes" id="UP001500822"/>
    </source>
</evidence>
<evidence type="ECO:0000313" key="1">
    <source>
        <dbReference type="EMBL" id="GAA4758176.1"/>
    </source>
</evidence>
<reference evidence="2" key="1">
    <citation type="journal article" date="2019" name="Int. J. Syst. Evol. Microbiol.">
        <title>The Global Catalogue of Microorganisms (GCM) 10K type strain sequencing project: providing services to taxonomists for standard genome sequencing and annotation.</title>
        <authorList>
            <consortium name="The Broad Institute Genomics Platform"/>
            <consortium name="The Broad Institute Genome Sequencing Center for Infectious Disease"/>
            <person name="Wu L."/>
            <person name="Ma J."/>
        </authorList>
    </citation>
    <scope>NUCLEOTIDE SEQUENCE [LARGE SCALE GENOMIC DNA]</scope>
    <source>
        <strain evidence="2">JCM 18077</strain>
    </source>
</reference>
<organism evidence="1 2">
    <name type="scientific">Gordonia alkaliphila</name>
    <dbReference type="NCBI Taxonomy" id="1053547"/>
    <lineage>
        <taxon>Bacteria</taxon>
        <taxon>Bacillati</taxon>
        <taxon>Actinomycetota</taxon>
        <taxon>Actinomycetes</taxon>
        <taxon>Mycobacteriales</taxon>
        <taxon>Gordoniaceae</taxon>
        <taxon>Gordonia</taxon>
    </lineage>
</organism>
<dbReference type="EMBL" id="BAABIE010000021">
    <property type="protein sequence ID" value="GAA4758176.1"/>
    <property type="molecule type" value="Genomic_DNA"/>
</dbReference>